<reference evidence="1" key="1">
    <citation type="journal article" date="2023" name="G3 (Bethesda)">
        <title>A reference genome for the long-term kleptoplast-retaining sea slug Elysia crispata morphotype clarki.</title>
        <authorList>
            <person name="Eastman K.E."/>
            <person name="Pendleton A.L."/>
            <person name="Shaikh M.A."/>
            <person name="Suttiyut T."/>
            <person name="Ogas R."/>
            <person name="Tomko P."/>
            <person name="Gavelis G."/>
            <person name="Widhalm J.R."/>
            <person name="Wisecaver J.H."/>
        </authorList>
    </citation>
    <scope>NUCLEOTIDE SEQUENCE</scope>
    <source>
        <strain evidence="1">ECLA1</strain>
    </source>
</reference>
<dbReference type="EMBL" id="JAWDGP010007487">
    <property type="protein sequence ID" value="KAK3715922.1"/>
    <property type="molecule type" value="Genomic_DNA"/>
</dbReference>
<organism evidence="1 2">
    <name type="scientific">Elysia crispata</name>
    <name type="common">lettuce slug</name>
    <dbReference type="NCBI Taxonomy" id="231223"/>
    <lineage>
        <taxon>Eukaryota</taxon>
        <taxon>Metazoa</taxon>
        <taxon>Spiralia</taxon>
        <taxon>Lophotrochozoa</taxon>
        <taxon>Mollusca</taxon>
        <taxon>Gastropoda</taxon>
        <taxon>Heterobranchia</taxon>
        <taxon>Euthyneura</taxon>
        <taxon>Panpulmonata</taxon>
        <taxon>Sacoglossa</taxon>
        <taxon>Placobranchoidea</taxon>
        <taxon>Plakobranchidae</taxon>
        <taxon>Elysia</taxon>
    </lineage>
</organism>
<dbReference type="Proteomes" id="UP001283361">
    <property type="component" value="Unassembled WGS sequence"/>
</dbReference>
<protein>
    <submittedName>
        <fullName evidence="1">Uncharacterized protein</fullName>
    </submittedName>
</protein>
<dbReference type="AlphaFoldDB" id="A0AAE0XV06"/>
<sequence>MQSWRSWRIINLSGFTGPARGRVIVPFHMYSGRRTTSVRCGACCESPEKLHFPENGLISLHRDVTEEQCWLFSSKIKVALTSSGFLYLLGIHPTVLLADWLNGSILLFPSTSRAVCGILRRPTYCYKGERFVTRPPKLLIFTERRAALRESSTETMRPPRV</sequence>
<proteinExistence type="predicted"/>
<accession>A0AAE0XV06</accession>
<evidence type="ECO:0000313" key="2">
    <source>
        <dbReference type="Proteomes" id="UP001283361"/>
    </source>
</evidence>
<evidence type="ECO:0000313" key="1">
    <source>
        <dbReference type="EMBL" id="KAK3715922.1"/>
    </source>
</evidence>
<name>A0AAE0XV06_9GAST</name>
<comment type="caution">
    <text evidence="1">The sequence shown here is derived from an EMBL/GenBank/DDBJ whole genome shotgun (WGS) entry which is preliminary data.</text>
</comment>
<gene>
    <name evidence="1" type="ORF">RRG08_066592</name>
</gene>
<keyword evidence="2" id="KW-1185">Reference proteome</keyword>